<name>A0ABR1EY27_9ASCO</name>
<organism evidence="12 13">
    <name type="scientific">Myxozyma melibiosi</name>
    <dbReference type="NCBI Taxonomy" id="54550"/>
    <lineage>
        <taxon>Eukaryota</taxon>
        <taxon>Fungi</taxon>
        <taxon>Dikarya</taxon>
        <taxon>Ascomycota</taxon>
        <taxon>Saccharomycotina</taxon>
        <taxon>Lipomycetes</taxon>
        <taxon>Lipomycetales</taxon>
        <taxon>Lipomycetaceae</taxon>
        <taxon>Myxozyma</taxon>
    </lineage>
</organism>
<protein>
    <recommendedName>
        <fullName evidence="3">glucan 1,4-alpha-glucosidase</fullName>
        <ecNumber evidence="3">3.2.1.3</ecNumber>
    </recommendedName>
    <alternativeName>
        <fullName evidence="9">1,4-alpha-D-glucan glucohydrolase</fullName>
    </alternativeName>
    <alternativeName>
        <fullName evidence="8">Glucan 1,4-alpha-glucosidase</fullName>
    </alternativeName>
</protein>
<keyword evidence="13" id="KW-1185">Reference proteome</keyword>
<evidence type="ECO:0000313" key="12">
    <source>
        <dbReference type="EMBL" id="KAK7202511.1"/>
    </source>
</evidence>
<dbReference type="PANTHER" id="PTHR31616">
    <property type="entry name" value="TREHALASE"/>
    <property type="match status" value="1"/>
</dbReference>
<dbReference type="InterPro" id="IPR008928">
    <property type="entry name" value="6-hairpin_glycosidase_sf"/>
</dbReference>
<evidence type="ECO:0000256" key="8">
    <source>
        <dbReference type="ARBA" id="ARBA00033442"/>
    </source>
</evidence>
<gene>
    <name evidence="12" type="ORF">BZA70DRAFT_285262</name>
</gene>
<evidence type="ECO:0000313" key="13">
    <source>
        <dbReference type="Proteomes" id="UP001498771"/>
    </source>
</evidence>
<dbReference type="EC" id="3.2.1.3" evidence="3"/>
<dbReference type="InterPro" id="IPR011613">
    <property type="entry name" value="GH15-like"/>
</dbReference>
<evidence type="ECO:0000256" key="3">
    <source>
        <dbReference type="ARBA" id="ARBA00012593"/>
    </source>
</evidence>
<evidence type="ECO:0000256" key="4">
    <source>
        <dbReference type="ARBA" id="ARBA00022801"/>
    </source>
</evidence>
<feature type="chain" id="PRO_5047483606" description="glucan 1,4-alpha-glucosidase" evidence="10">
    <location>
        <begin position="20"/>
        <end position="547"/>
    </location>
</feature>
<feature type="signal peptide" evidence="10">
    <location>
        <begin position="1"/>
        <end position="19"/>
    </location>
</feature>
<dbReference type="Proteomes" id="UP001498771">
    <property type="component" value="Unassembled WGS sequence"/>
</dbReference>
<dbReference type="SUPFAM" id="SSF48208">
    <property type="entry name" value="Six-hairpin glycosidases"/>
    <property type="match status" value="1"/>
</dbReference>
<evidence type="ECO:0000256" key="10">
    <source>
        <dbReference type="SAM" id="SignalP"/>
    </source>
</evidence>
<evidence type="ECO:0000256" key="5">
    <source>
        <dbReference type="ARBA" id="ARBA00023277"/>
    </source>
</evidence>
<dbReference type="GeneID" id="90039213"/>
<comment type="similarity">
    <text evidence="2">Belongs to the glycosyl hydrolase 15 family.</text>
</comment>
<comment type="caution">
    <text evidence="12">The sequence shown here is derived from an EMBL/GenBank/DDBJ whole genome shotgun (WGS) entry which is preliminary data.</text>
</comment>
<evidence type="ECO:0000256" key="9">
    <source>
        <dbReference type="ARBA" id="ARBA00033473"/>
    </source>
</evidence>
<keyword evidence="10" id="KW-0732">Signal</keyword>
<accession>A0ABR1EY27</accession>
<evidence type="ECO:0000259" key="11">
    <source>
        <dbReference type="Pfam" id="PF00723"/>
    </source>
</evidence>
<dbReference type="InterPro" id="IPR000165">
    <property type="entry name" value="Glucoamylase"/>
</dbReference>
<dbReference type="Gene3D" id="1.50.10.10">
    <property type="match status" value="1"/>
</dbReference>
<dbReference type="EMBL" id="JBBJBU010000016">
    <property type="protein sequence ID" value="KAK7202511.1"/>
    <property type="molecule type" value="Genomic_DNA"/>
</dbReference>
<dbReference type="Pfam" id="PF00723">
    <property type="entry name" value="Glyco_hydro_15"/>
    <property type="match status" value="1"/>
</dbReference>
<keyword evidence="5" id="KW-0119">Carbohydrate metabolism</keyword>
<keyword evidence="7" id="KW-0624">Polysaccharide degradation</keyword>
<reference evidence="12 13" key="1">
    <citation type="submission" date="2024-03" db="EMBL/GenBank/DDBJ databases">
        <title>Genome-scale model development and genomic sequencing of the oleaginous clade Lipomyces.</title>
        <authorList>
            <consortium name="Lawrence Berkeley National Laboratory"/>
            <person name="Czajka J.J."/>
            <person name="Han Y."/>
            <person name="Kim J."/>
            <person name="Mondo S.J."/>
            <person name="Hofstad B.A."/>
            <person name="Robles A."/>
            <person name="Haridas S."/>
            <person name="Riley R."/>
            <person name="LaButti K."/>
            <person name="Pangilinan J."/>
            <person name="Andreopoulos W."/>
            <person name="Lipzen A."/>
            <person name="Yan J."/>
            <person name="Wang M."/>
            <person name="Ng V."/>
            <person name="Grigoriev I.V."/>
            <person name="Spatafora J.W."/>
            <person name="Magnuson J.K."/>
            <person name="Baker S.E."/>
            <person name="Pomraning K.R."/>
        </authorList>
    </citation>
    <scope>NUCLEOTIDE SEQUENCE [LARGE SCALE GENOMIC DNA]</scope>
    <source>
        <strain evidence="12 13">Phaff 52-87</strain>
    </source>
</reference>
<evidence type="ECO:0000256" key="2">
    <source>
        <dbReference type="ARBA" id="ARBA00006188"/>
    </source>
</evidence>
<evidence type="ECO:0000256" key="7">
    <source>
        <dbReference type="ARBA" id="ARBA00023326"/>
    </source>
</evidence>
<comment type="catalytic activity">
    <reaction evidence="1">
        <text>Hydrolysis of terminal (1-&gt;4)-linked alpha-D-glucose residues successively from non-reducing ends of the chains with release of beta-D-glucose.</text>
        <dbReference type="EC" id="3.2.1.3"/>
    </reaction>
</comment>
<evidence type="ECO:0000256" key="1">
    <source>
        <dbReference type="ARBA" id="ARBA00001863"/>
    </source>
</evidence>
<keyword evidence="4" id="KW-0378">Hydrolase</keyword>
<dbReference type="RefSeq" id="XP_064765544.1">
    <property type="nucleotide sequence ID" value="XM_064913701.1"/>
</dbReference>
<feature type="domain" description="GH15-like" evidence="11">
    <location>
        <begin position="67"/>
        <end position="517"/>
    </location>
</feature>
<dbReference type="PRINTS" id="PR00736">
    <property type="entry name" value="GLHYDRLASE15"/>
</dbReference>
<evidence type="ECO:0000256" key="6">
    <source>
        <dbReference type="ARBA" id="ARBA00023295"/>
    </source>
</evidence>
<dbReference type="InterPro" id="IPR012341">
    <property type="entry name" value="6hp_glycosidase-like_sf"/>
</dbReference>
<dbReference type="PANTHER" id="PTHR31616:SF9">
    <property type="entry name" value="GLUCOAMYLASE, INTRACELLULAR SPORULATION-SPECIFIC"/>
    <property type="match status" value="1"/>
</dbReference>
<proteinExistence type="inferred from homology"/>
<keyword evidence="6" id="KW-0326">Glycosidase</keyword>
<sequence>MRFDASILLLAAVASSSAALFVEPRSRRQQVTFALSPKSFRQSVAAVASSQKDLSSWVAYQSDVSFEGILANIGPDGANVVNSGVRPGVVVASPSKSYPDYFYHWIRDGAITIRALVDHYAATGDAKSKQIIDDYIASNQAVQRVSNPSGAFEGLEGLGEPKFHVDGSAFVDNWGRPQRDGPALRAITLINYIYALTNRTSSQASDYKYIYDQVIKPDLEYTSKFWAHPGFDLWEEVNGLHFFTAMVQFKALCLGEQIAEAMNDPGAAEWYRAQSIGVRGFLRAFWDDGKGHIVETLGSSRSGLDSAIILGAIHGGSESVYPLHSDSMIATLHSLVQDMRTRYKINIADMEDFNETAEDIPVSVGIGRYPEDVYAGGDKAAEVAGSDQLGNPWFLCTASVAHALYALAEHLALSDKHLVITNLTAPFYLPLIPSAVSAKDAAYIDFSSTSNALPTAVKLAFDPASKETQAIIANIVRYADGFMNVIRKHSDAEGQLSEQFDRDNGFMRGAKQLTWSFEAFWNAAKMREKTFEAIQRRREFFSMRAKL</sequence>